<reference evidence="1" key="1">
    <citation type="submission" date="2022-08" db="EMBL/GenBank/DDBJ databases">
        <title>Genome Sequence of Pycnoporus sanguineus.</title>
        <authorList>
            <person name="Buettner E."/>
        </authorList>
    </citation>
    <scope>NUCLEOTIDE SEQUENCE</scope>
    <source>
        <strain evidence="1">CG-C14</strain>
    </source>
</reference>
<organism evidence="1 2">
    <name type="scientific">Trametes sanguinea</name>
    <dbReference type="NCBI Taxonomy" id="158606"/>
    <lineage>
        <taxon>Eukaryota</taxon>
        <taxon>Fungi</taxon>
        <taxon>Dikarya</taxon>
        <taxon>Basidiomycota</taxon>
        <taxon>Agaricomycotina</taxon>
        <taxon>Agaricomycetes</taxon>
        <taxon>Polyporales</taxon>
        <taxon>Polyporaceae</taxon>
        <taxon>Trametes</taxon>
    </lineage>
</organism>
<evidence type="ECO:0000313" key="2">
    <source>
        <dbReference type="Proteomes" id="UP001144978"/>
    </source>
</evidence>
<keyword evidence="2" id="KW-1185">Reference proteome</keyword>
<gene>
    <name evidence="1" type="ORF">NUW54_g2010</name>
</gene>
<dbReference type="EMBL" id="JANSHE010000358">
    <property type="protein sequence ID" value="KAJ3011967.1"/>
    <property type="molecule type" value="Genomic_DNA"/>
</dbReference>
<accession>A0ACC1Q8J6</accession>
<sequence length="1138" mass="128597">MSSSVKSDDSRARHGALCTCDSVVANPSSEEATIRVDSQDDTSLQVRQDRLTRLSAIEALLHARRQHIPTTMQLDFATPPTSLLDPVPDLKPSSAENALYYSIKEVLLGYRSELEHMPPINDKDLDNRRAALIRKADAHLQVLEQRKAEAWDAEVVRVVLAELSTDKGPLVIRKASSKTANMQPWLLAGMLMASVLHSLAAVSRTDLQFVLSALQAMLYGAFVYCNVGARSSSPLTAEQALLLDQLPSDVRTVLSRLGLEPPIIRHATCPKCHRTYAPNPKRPKHPYPKICTNKRIGEDVCGEQLLQSDNENPVKSFPYHSLSAWIANLFGKSELLLMARDAWTRPLTSLWTDIWDAPSFREFLGPDGRTPFSSQPDNAVHLVFSLFIDWFNPFGNKKAGKMHSIRAIYLVCLNLPPHLRYRPENVYLAGIIPGPSEPRADELNHYLRPLVDELLTLWHRGLCLSLDRVSWFLRAAVVPLVCDLPALRKVAGFASHSSAKHFCSFCQLPKSEIGNLDRSTWPRYTRAQHYEYARRWRDATSEAERAHIYNEHGIRWSELLRLPYWDPMRYSLVDAMHNLLLGDLRHHCRRVWGINVKDKKSGGAKNAKPHGPEVQQKWLEAVASHIKMGLRDKLVGVRKDYLLAVAEMNEVVSASESSQLTKEKCADALLKWWSMTVDKVIKLPPVLPEPTTDFHIVKGPYDLARNQILNQETISQLRLDIVRTVLPSWLERPPRNFGSASHGKLKADHWRTVCTVSMVITLVRLWGSETASPKERILLENFVHLVSAVELATKRSLNQERIDNFDDHMHQYLAGLQELFSDWHHLVPNHHLSLHLRDLLELFGPVHAWWAYPFERFNGLLQGLNTNSKTDSMPMTFMKYFYIGANVRWLMASTRWPDAPPFHAMVAAFENTFRNAARGTRVADFHPNGFGWQKTSTSDFQYDAKQAKTLSRDVYDALLERIRQLPGQSVAASLFAGLSDRRPRLSTEVQYIDSVDCEGVPFARKGSHGRNSFVLFTIPDDNMSDNTFPRAGAYGRFSSMCVLSMKSESSSHSSSYKNTKISLRNMSRRTPTGSFPTFKQCCSTIVSESRVTAPVMHRVDSGFMSSTSNARSGVVGDRRPPRVCVVQHVTLYELDTVA</sequence>
<proteinExistence type="predicted"/>
<comment type="caution">
    <text evidence="1">The sequence shown here is derived from an EMBL/GenBank/DDBJ whole genome shotgun (WGS) entry which is preliminary data.</text>
</comment>
<evidence type="ECO:0000313" key="1">
    <source>
        <dbReference type="EMBL" id="KAJ3011967.1"/>
    </source>
</evidence>
<name>A0ACC1Q8J6_9APHY</name>
<protein>
    <submittedName>
        <fullName evidence="1">Uncharacterized protein</fullName>
    </submittedName>
</protein>
<dbReference type="Proteomes" id="UP001144978">
    <property type="component" value="Unassembled WGS sequence"/>
</dbReference>